<sequence length="369" mass="42191">MKLKFICLLLLSVAFFSCSSEDNQSEQFEFLEFEKDVLTPFANSGDITFLAFSFDKNLGNWDLKITDENGTNVPVTLDRVESTRISISNKNVQRIAFKAAPKNEGVYTLVIKNKTTNQLYTDHFIVRSKTFNEIVYPYAEDYTTIFAYSSDELKPTEDYFYFHNIKNTIISTLSTTGISGIRLEDVTTFKQYNIDYSVNAETKKIEFIVPVGVPEGRYYLSVRYNNLTEAYFEKDILVQSERLPALTSINKNVFKGGETMVLKGSNFRYKFNLDFLTGASYRKYQASSSLIFKDQSGSGEILLSAYDSDPSFKYMNSEGTEINYPIPRNTSKDDFFFVSVNDGSYFEGTVQVRTGPYISEPKPIRVNFK</sequence>
<keyword evidence="1" id="KW-0732">Signal</keyword>
<reference evidence="2 3" key="1">
    <citation type="submission" date="2017-05" db="EMBL/GenBank/DDBJ databases">
        <authorList>
            <person name="Varghese N."/>
            <person name="Submissions S."/>
        </authorList>
    </citation>
    <scope>NUCLEOTIDE SEQUENCE [LARGE SCALE GENOMIC DNA]</scope>
    <source>
        <strain evidence="2 3">DSM 29982</strain>
    </source>
</reference>
<dbReference type="Proteomes" id="UP000319267">
    <property type="component" value="Unassembled WGS sequence"/>
</dbReference>
<protein>
    <recommendedName>
        <fullName evidence="4">IPT/TIG domain-containing protein</fullName>
    </recommendedName>
</protein>
<organism evidence="2 3">
    <name type="scientific">Flavobacterium nitrogenifigens</name>
    <dbReference type="NCBI Taxonomy" id="1617283"/>
    <lineage>
        <taxon>Bacteria</taxon>
        <taxon>Pseudomonadati</taxon>
        <taxon>Bacteroidota</taxon>
        <taxon>Flavobacteriia</taxon>
        <taxon>Flavobacteriales</taxon>
        <taxon>Flavobacteriaceae</taxon>
        <taxon>Flavobacterium</taxon>
    </lineage>
</organism>
<evidence type="ECO:0000313" key="3">
    <source>
        <dbReference type="Proteomes" id="UP000319267"/>
    </source>
</evidence>
<dbReference type="PROSITE" id="PS51257">
    <property type="entry name" value="PROKAR_LIPOPROTEIN"/>
    <property type="match status" value="1"/>
</dbReference>
<proteinExistence type="predicted"/>
<evidence type="ECO:0000256" key="1">
    <source>
        <dbReference type="SAM" id="SignalP"/>
    </source>
</evidence>
<gene>
    <name evidence="2" type="ORF">SAMN06265220_102778</name>
</gene>
<keyword evidence="3" id="KW-1185">Reference proteome</keyword>
<feature type="chain" id="PRO_5021931087" description="IPT/TIG domain-containing protein" evidence="1">
    <location>
        <begin position="20"/>
        <end position="369"/>
    </location>
</feature>
<dbReference type="AlphaFoldDB" id="A0A521CXF9"/>
<dbReference type="OrthoDB" id="1333061at2"/>
<dbReference type="EMBL" id="FXTQ01000002">
    <property type="protein sequence ID" value="SMO64104.1"/>
    <property type="molecule type" value="Genomic_DNA"/>
</dbReference>
<evidence type="ECO:0008006" key="4">
    <source>
        <dbReference type="Google" id="ProtNLM"/>
    </source>
</evidence>
<evidence type="ECO:0000313" key="2">
    <source>
        <dbReference type="EMBL" id="SMO64104.1"/>
    </source>
</evidence>
<accession>A0A521CXF9</accession>
<name>A0A521CXF9_9FLAO</name>
<feature type="signal peptide" evidence="1">
    <location>
        <begin position="1"/>
        <end position="19"/>
    </location>
</feature>
<dbReference type="RefSeq" id="WP_111377670.1">
    <property type="nucleotide sequence ID" value="NZ_CP043612.1"/>
</dbReference>